<evidence type="ECO:0000313" key="3">
    <source>
        <dbReference type="Proteomes" id="UP001230978"/>
    </source>
</evidence>
<organism evidence="2 3">
    <name type="scientific">Fuscovulum ytuae</name>
    <dbReference type="NCBI Taxonomy" id="3042299"/>
    <lineage>
        <taxon>Bacteria</taxon>
        <taxon>Pseudomonadati</taxon>
        <taxon>Pseudomonadota</taxon>
        <taxon>Alphaproteobacteria</taxon>
        <taxon>Rhodobacterales</taxon>
        <taxon>Paracoccaceae</taxon>
        <taxon>Fuscovulum</taxon>
    </lineage>
</organism>
<feature type="domain" description="T6SS Phospholipase effector Tle1-like catalytic" evidence="1">
    <location>
        <begin position="2"/>
        <end position="286"/>
    </location>
</feature>
<dbReference type="EMBL" id="CP124535">
    <property type="protein sequence ID" value="WGV16970.1"/>
    <property type="molecule type" value="Genomic_DNA"/>
</dbReference>
<accession>A0ABY8Q7X0</accession>
<dbReference type="SUPFAM" id="SSF53474">
    <property type="entry name" value="alpha/beta-Hydrolases"/>
    <property type="match status" value="1"/>
</dbReference>
<dbReference type="InterPro" id="IPR018712">
    <property type="entry name" value="Tle1-like_cat"/>
</dbReference>
<dbReference type="Pfam" id="PF09994">
    <property type="entry name" value="T6SS_Tle1-like_cat"/>
    <property type="match status" value="1"/>
</dbReference>
<dbReference type="RefSeq" id="WP_281467826.1">
    <property type="nucleotide sequence ID" value="NZ_CP124535.1"/>
</dbReference>
<sequence length="378" mass="41030">MKHIAIFCDGTWNHLDAAEPTNVAILSKNVPPVTTDGVVQRAIYLPGVGTRREKAGIIETAVDRVTGGAFGWGLNARLEAAYREVAEEYRPGDRLFLFGFSRGAYMARSLAGLLRTCGLPVEATKGRIGEAMERYRRRAPGSHPDAPDPLRFRAAYSPMLATSETDRMVRPGPVAMLAVDYLGVWDTVGALGVPDQFAGLAGFFNGKYKFHDLRLSSMVKAARHAVAIDERRKTFPPTLWENLTDLNAGEGERPYRQEWFPGTHGGVGGGGPIRGLSNAALLWIVEGAEAAGMQVSPAMKAAAQAGVQIDAPLDNHPPSHSPVARMLSRNAADRAPPPSLSAISDLARERWRLHGYRPVPLRPFGPRLDPAVMPEEWG</sequence>
<gene>
    <name evidence="2" type="ORF">QF092_03945</name>
</gene>
<name>A0ABY8Q7X0_9RHOB</name>
<proteinExistence type="predicted"/>
<dbReference type="PANTHER" id="PTHR33840:SF1">
    <property type="entry name" value="TLE1 PHOSPHOLIPASE DOMAIN-CONTAINING PROTEIN"/>
    <property type="match status" value="1"/>
</dbReference>
<dbReference type="InterPro" id="IPR029058">
    <property type="entry name" value="AB_hydrolase_fold"/>
</dbReference>
<evidence type="ECO:0000259" key="1">
    <source>
        <dbReference type="Pfam" id="PF09994"/>
    </source>
</evidence>
<reference evidence="2 3" key="1">
    <citation type="submission" date="2023-04" db="EMBL/GenBank/DDBJ databases">
        <title>YMD61, complete Genome.</title>
        <authorList>
            <person name="Zhang J."/>
        </authorList>
    </citation>
    <scope>NUCLEOTIDE SEQUENCE [LARGE SCALE GENOMIC DNA]</scope>
    <source>
        <strain evidence="2 3">YMD61</strain>
    </source>
</reference>
<dbReference type="PANTHER" id="PTHR33840">
    <property type="match status" value="1"/>
</dbReference>
<keyword evidence="3" id="KW-1185">Reference proteome</keyword>
<evidence type="ECO:0000313" key="2">
    <source>
        <dbReference type="EMBL" id="WGV16970.1"/>
    </source>
</evidence>
<protein>
    <submittedName>
        <fullName evidence="2">DUF2235 domain-containing protein</fullName>
    </submittedName>
</protein>
<dbReference type="Proteomes" id="UP001230978">
    <property type="component" value="Chromosome"/>
</dbReference>